<evidence type="ECO:0000313" key="2">
    <source>
        <dbReference type="Proteomes" id="UP000265643"/>
    </source>
</evidence>
<dbReference type="Proteomes" id="UP000265643">
    <property type="component" value="Unassembled WGS sequence"/>
</dbReference>
<evidence type="ECO:0000313" key="1">
    <source>
        <dbReference type="EMBL" id="GCA65676.1"/>
    </source>
</evidence>
<sequence>MRTYIGYYHAKTFGPLGYYDEESFENADRFHKFEMDYKEAIRKYGDKEVFAKHHNDTYDGKFPIWVMRITFPNCSLR</sequence>
<dbReference type="Pfam" id="PF07751">
    <property type="entry name" value="Abi_2"/>
    <property type="match status" value="1"/>
</dbReference>
<accession>A0A391P192</accession>
<comment type="caution">
    <text evidence="1">The sequence shown here is derived from an EMBL/GenBank/DDBJ whole genome shotgun (WGS) entry which is preliminary data.</text>
</comment>
<dbReference type="InterPro" id="IPR011664">
    <property type="entry name" value="Abi_system_AbiD/AbiF-like"/>
</dbReference>
<dbReference type="AlphaFoldDB" id="A0A391P192"/>
<gene>
    <name evidence="1" type="ORF">KGMB01110_01120</name>
</gene>
<dbReference type="RefSeq" id="WP_117602170.1">
    <property type="nucleotide sequence ID" value="NZ_BHGK01000001.1"/>
</dbReference>
<dbReference type="EMBL" id="BHGK01000001">
    <property type="protein sequence ID" value="GCA65676.1"/>
    <property type="molecule type" value="Genomic_DNA"/>
</dbReference>
<protein>
    <submittedName>
        <fullName evidence="1">Uncharacterized protein</fullName>
    </submittedName>
</protein>
<organism evidence="1 2">
    <name type="scientific">Mediterraneibacter butyricigenes</name>
    <dbReference type="NCBI Taxonomy" id="2316025"/>
    <lineage>
        <taxon>Bacteria</taxon>
        <taxon>Bacillati</taxon>
        <taxon>Bacillota</taxon>
        <taxon>Clostridia</taxon>
        <taxon>Lachnospirales</taxon>
        <taxon>Lachnospiraceae</taxon>
        <taxon>Mediterraneibacter</taxon>
    </lineage>
</organism>
<reference evidence="2" key="1">
    <citation type="submission" date="2018-09" db="EMBL/GenBank/DDBJ databases">
        <title>Draft Genome Sequence of Mediterraneibacter sp. KCTC 15684.</title>
        <authorList>
            <person name="Kim J.S."/>
            <person name="Han K.I."/>
            <person name="Suh M.K."/>
            <person name="Lee K.C."/>
            <person name="Eom M.K."/>
            <person name="Lee J.H."/>
            <person name="Park S.H."/>
            <person name="Kang S.W."/>
            <person name="Park J.E."/>
            <person name="Oh B.S."/>
            <person name="Yu S.Y."/>
            <person name="Choi S.H."/>
            <person name="Lee D.H."/>
            <person name="Yoon H."/>
            <person name="Kim B."/>
            <person name="Yang S.J."/>
            <person name="Lee J.S."/>
        </authorList>
    </citation>
    <scope>NUCLEOTIDE SEQUENCE [LARGE SCALE GENOMIC DNA]</scope>
    <source>
        <strain evidence="2">KCTC 15684</strain>
    </source>
</reference>
<name>A0A391P192_9FIRM</name>
<keyword evidence="2" id="KW-1185">Reference proteome</keyword>
<proteinExistence type="predicted"/>